<keyword evidence="11" id="KW-0739">Sodium transport</keyword>
<evidence type="ECO:0000256" key="3">
    <source>
        <dbReference type="ARBA" id="ARBA00022448"/>
    </source>
</evidence>
<keyword evidence="17" id="KW-1185">Reference proteome</keyword>
<feature type="transmembrane region" description="Helical" evidence="15">
    <location>
        <begin position="600"/>
        <end position="624"/>
    </location>
</feature>
<feature type="transmembrane region" description="Helical" evidence="15">
    <location>
        <begin position="487"/>
        <end position="507"/>
    </location>
</feature>
<dbReference type="PROSITE" id="PS50283">
    <property type="entry name" value="NA_SOLUT_SYMP_3"/>
    <property type="match status" value="1"/>
</dbReference>
<dbReference type="InterPro" id="IPR050277">
    <property type="entry name" value="Sodium:Solute_Symporter"/>
</dbReference>
<feature type="region of interest" description="Disordered" evidence="14">
    <location>
        <begin position="653"/>
        <end position="681"/>
    </location>
</feature>
<dbReference type="Proteomes" id="UP000076023">
    <property type="component" value="Unassembled WGS sequence"/>
</dbReference>
<dbReference type="InterPro" id="IPR001734">
    <property type="entry name" value="Na/solute_symporter"/>
</dbReference>
<gene>
    <name evidence="16" type="ORF">TSACC_23122</name>
</gene>
<keyword evidence="5 15" id="KW-0812">Transmembrane</keyword>
<evidence type="ECO:0000256" key="7">
    <source>
        <dbReference type="ARBA" id="ARBA00022989"/>
    </source>
</evidence>
<feature type="transmembrane region" description="Helical" evidence="15">
    <location>
        <begin position="117"/>
        <end position="144"/>
    </location>
</feature>
<reference evidence="17" key="1">
    <citation type="journal article" date="2017" name="Genome Announc.">
        <title>Draft Genome Sequence of Terrimicrobium sacchariphilum NM-5T, a Facultative Anaerobic Soil Bacterium of the Class Spartobacteria.</title>
        <authorList>
            <person name="Qiu Y.L."/>
            <person name="Tourlousse D.M."/>
            <person name="Matsuura N."/>
            <person name="Ohashi A."/>
            <person name="Sekiguchi Y."/>
        </authorList>
    </citation>
    <scope>NUCLEOTIDE SEQUENCE [LARGE SCALE GENOMIC DNA]</scope>
    <source>
        <strain evidence="17">NM-5</strain>
    </source>
</reference>
<evidence type="ECO:0000256" key="13">
    <source>
        <dbReference type="RuleBase" id="RU362091"/>
    </source>
</evidence>
<keyword evidence="9" id="KW-0406">Ion transport</keyword>
<comment type="caution">
    <text evidence="16">The sequence shown here is derived from an EMBL/GenBank/DDBJ whole genome shotgun (WGS) entry which is preliminary data.</text>
</comment>
<comment type="subcellular location">
    <subcellularLocation>
        <location evidence="1">Cell membrane</location>
        <topology evidence="1">Multi-pass membrane protein</topology>
    </subcellularLocation>
</comment>
<evidence type="ECO:0000256" key="6">
    <source>
        <dbReference type="ARBA" id="ARBA00022847"/>
    </source>
</evidence>
<dbReference type="STRING" id="690879.TSACC_23122"/>
<sequence>MHLLDWLLFALPVVLVLGIAVAAQRYMKSVADFMSGGRLAGPYLLAVASGEMQAGAVVFAAMFELISKSGFTLTWWWMIGTPISIIVTISGFVFYRFRETRALTLAQFFELRYSKRFRLFTGMLGFLAGIMNFGIIPAIGARFMVYFLGLPPEVHLSGFSLPTYVLIMGAFLGITLFMTLTGGFLTVLIVNCVEGMITQIFYLIIIGALLVIFSWPEINAVLIDRPAGQSLINPFDSLSLKDFNIWYIVISIFVGVYGTGAWQNASAYKSAAITPHASVMGNIMGRWRDLGKNAVVTLLAVCALTFLNHPDFASQAAAAHVQSAAIESAQVRGQMEVPIAMSHFLPWGIKGVLCAILLMGIFGGDATHLHSWGTIFVQDILVPLRKKAFDPRRHILALRLSVLGVAIFAFIFGSLFQQTEYVFMWWAVTTAIYVGGAGACIIGGLYWKKGTTIGAWAALLSGSLLSGGGILARQLLGTAFPLNGTEISLVATLVAISIYVLVSLLTCREDFNLDRMLHRGKYAAAAAEDLGELPQKKPTTSRLRLGIGRVIGITENFSTMDKWIAGGLFGWSMLWFVIFAVGTIWNFIAPWPTSVWSGYWHIAGIGIPIFLSLVMAIWFTWGGLRDMRELFRRLRVQKVNVLDNGTVIGDQNLDEAGGKALPEKSNSSPMGCLPRKISPHE</sequence>
<dbReference type="InParanoid" id="A0A146GBB2"/>
<evidence type="ECO:0000256" key="11">
    <source>
        <dbReference type="ARBA" id="ARBA00023201"/>
    </source>
</evidence>
<feature type="transmembrane region" description="Helical" evidence="15">
    <location>
        <begin position="243"/>
        <end position="262"/>
    </location>
</feature>
<keyword evidence="7 15" id="KW-1133">Transmembrane helix</keyword>
<proteinExistence type="inferred from homology"/>
<dbReference type="OrthoDB" id="178434at2"/>
<accession>A0A146GBB2</accession>
<dbReference type="GO" id="GO:0005886">
    <property type="term" value="C:plasma membrane"/>
    <property type="evidence" value="ECO:0007669"/>
    <property type="project" value="UniProtKB-SubCell"/>
</dbReference>
<evidence type="ECO:0000256" key="10">
    <source>
        <dbReference type="ARBA" id="ARBA00023136"/>
    </source>
</evidence>
<feature type="transmembrane region" description="Helical" evidence="15">
    <location>
        <begin position="396"/>
        <end position="417"/>
    </location>
</feature>
<dbReference type="EMBL" id="BDCO01000002">
    <property type="protein sequence ID" value="GAT34690.1"/>
    <property type="molecule type" value="Genomic_DNA"/>
</dbReference>
<evidence type="ECO:0000256" key="15">
    <source>
        <dbReference type="SAM" id="Phobius"/>
    </source>
</evidence>
<evidence type="ECO:0000256" key="9">
    <source>
        <dbReference type="ARBA" id="ARBA00023065"/>
    </source>
</evidence>
<name>A0A146GBB2_TERSA</name>
<feature type="transmembrane region" description="Helical" evidence="15">
    <location>
        <begin position="43"/>
        <end position="63"/>
    </location>
</feature>
<feature type="transmembrane region" description="Helical" evidence="15">
    <location>
        <begin position="344"/>
        <end position="362"/>
    </location>
</feature>
<dbReference type="AlphaFoldDB" id="A0A146GBB2"/>
<feature type="transmembrane region" description="Helical" evidence="15">
    <location>
        <begin position="75"/>
        <end position="97"/>
    </location>
</feature>
<feature type="transmembrane region" description="Helical" evidence="15">
    <location>
        <begin position="164"/>
        <end position="188"/>
    </location>
</feature>
<comment type="catalytic activity">
    <reaction evidence="12">
        <text>L-proline(in) + Na(+)(in) = L-proline(out) + Na(+)(out)</text>
        <dbReference type="Rhea" id="RHEA:28967"/>
        <dbReference type="ChEBI" id="CHEBI:29101"/>
        <dbReference type="ChEBI" id="CHEBI:60039"/>
    </reaction>
</comment>
<feature type="transmembrane region" description="Helical" evidence="15">
    <location>
        <begin position="6"/>
        <end position="23"/>
    </location>
</feature>
<keyword evidence="3" id="KW-0813">Transport</keyword>
<organism evidence="16 17">
    <name type="scientific">Terrimicrobium sacchariphilum</name>
    <dbReference type="NCBI Taxonomy" id="690879"/>
    <lineage>
        <taxon>Bacteria</taxon>
        <taxon>Pseudomonadati</taxon>
        <taxon>Verrucomicrobiota</taxon>
        <taxon>Terrimicrobiia</taxon>
        <taxon>Terrimicrobiales</taxon>
        <taxon>Terrimicrobiaceae</taxon>
        <taxon>Terrimicrobium</taxon>
    </lineage>
</organism>
<evidence type="ECO:0000256" key="8">
    <source>
        <dbReference type="ARBA" id="ARBA00023053"/>
    </source>
</evidence>
<dbReference type="GO" id="GO:0006814">
    <property type="term" value="P:sodium ion transport"/>
    <property type="evidence" value="ECO:0007669"/>
    <property type="project" value="UniProtKB-KW"/>
</dbReference>
<evidence type="ECO:0000256" key="14">
    <source>
        <dbReference type="SAM" id="MobiDB-lite"/>
    </source>
</evidence>
<dbReference type="Gene3D" id="1.20.1730.10">
    <property type="entry name" value="Sodium/glucose cotransporter"/>
    <property type="match status" value="1"/>
</dbReference>
<dbReference type="RefSeq" id="WP_075080302.1">
    <property type="nucleotide sequence ID" value="NZ_BDCO01000002.1"/>
</dbReference>
<comment type="similarity">
    <text evidence="2 13">Belongs to the sodium:solute symporter (SSF) (TC 2.A.21) family.</text>
</comment>
<feature type="transmembrane region" description="Helical" evidence="15">
    <location>
        <begin position="290"/>
        <end position="307"/>
    </location>
</feature>
<evidence type="ECO:0000313" key="17">
    <source>
        <dbReference type="Proteomes" id="UP000076023"/>
    </source>
</evidence>
<dbReference type="PANTHER" id="PTHR48086:SF3">
    <property type="entry name" value="SODIUM_PROLINE SYMPORTER"/>
    <property type="match status" value="1"/>
</dbReference>
<keyword evidence="10 15" id="KW-0472">Membrane</keyword>
<evidence type="ECO:0000256" key="4">
    <source>
        <dbReference type="ARBA" id="ARBA00022475"/>
    </source>
</evidence>
<evidence type="ECO:0000256" key="12">
    <source>
        <dbReference type="ARBA" id="ARBA00033708"/>
    </source>
</evidence>
<dbReference type="InterPro" id="IPR038377">
    <property type="entry name" value="Na/Glc_symporter_sf"/>
</dbReference>
<evidence type="ECO:0000256" key="1">
    <source>
        <dbReference type="ARBA" id="ARBA00004651"/>
    </source>
</evidence>
<dbReference type="Pfam" id="PF00474">
    <property type="entry name" value="SSF"/>
    <property type="match status" value="1"/>
</dbReference>
<feature type="transmembrane region" description="Helical" evidence="15">
    <location>
        <begin position="423"/>
        <end position="446"/>
    </location>
</feature>
<keyword evidence="8" id="KW-0915">Sodium</keyword>
<dbReference type="PANTHER" id="PTHR48086">
    <property type="entry name" value="SODIUM/PROLINE SYMPORTER-RELATED"/>
    <property type="match status" value="1"/>
</dbReference>
<keyword evidence="4" id="KW-1003">Cell membrane</keyword>
<protein>
    <submittedName>
        <fullName evidence="16">Solute:Na+ symporter, SSS family</fullName>
    </submittedName>
</protein>
<evidence type="ECO:0000256" key="2">
    <source>
        <dbReference type="ARBA" id="ARBA00006434"/>
    </source>
</evidence>
<feature type="transmembrane region" description="Helical" evidence="15">
    <location>
        <begin position="568"/>
        <end position="588"/>
    </location>
</feature>
<feature type="transmembrane region" description="Helical" evidence="15">
    <location>
        <begin position="200"/>
        <end position="223"/>
    </location>
</feature>
<evidence type="ECO:0000256" key="5">
    <source>
        <dbReference type="ARBA" id="ARBA00022692"/>
    </source>
</evidence>
<dbReference type="GO" id="GO:0015293">
    <property type="term" value="F:symporter activity"/>
    <property type="evidence" value="ECO:0007669"/>
    <property type="project" value="UniProtKB-KW"/>
</dbReference>
<feature type="transmembrane region" description="Helical" evidence="15">
    <location>
        <begin position="453"/>
        <end position="475"/>
    </location>
</feature>
<keyword evidence="6" id="KW-0769">Symport</keyword>
<evidence type="ECO:0000313" key="16">
    <source>
        <dbReference type="EMBL" id="GAT34690.1"/>
    </source>
</evidence>